<reference evidence="2 3" key="1">
    <citation type="submission" date="2018-03" db="EMBL/GenBank/DDBJ databases">
        <title>Mesoflavibacter sp. HG37 and Mesoflavibacter sp. HG96 sp.nov., two marine bacteria isolated from seawater of Western Pacific Ocean.</title>
        <authorList>
            <person name="Cheng H."/>
            <person name="Wu Y.-H."/>
            <person name="Guo L.-L."/>
            <person name="Xu X.-W."/>
        </authorList>
    </citation>
    <scope>NUCLEOTIDE SEQUENCE [LARGE SCALE GENOMIC DNA]</scope>
    <source>
        <strain evidence="2 3">KCTC 32269</strain>
    </source>
</reference>
<organism evidence="2 3">
    <name type="scientific">Aurantibacter aestuarii</name>
    <dbReference type="NCBI Taxonomy" id="1266046"/>
    <lineage>
        <taxon>Bacteria</taxon>
        <taxon>Pseudomonadati</taxon>
        <taxon>Bacteroidota</taxon>
        <taxon>Flavobacteriia</taxon>
        <taxon>Flavobacteriales</taxon>
        <taxon>Flavobacteriaceae</taxon>
        <taxon>Aurantibacter</taxon>
    </lineage>
</organism>
<evidence type="ECO:0000313" key="2">
    <source>
        <dbReference type="EMBL" id="PSG86409.1"/>
    </source>
</evidence>
<accession>A0A2T1N587</accession>
<comment type="caution">
    <text evidence="2">The sequence shown here is derived from an EMBL/GenBank/DDBJ whole genome shotgun (WGS) entry which is preliminary data.</text>
</comment>
<dbReference type="PANTHER" id="PTHR48101:SF1">
    <property type="entry name" value="METHYLMALONYL-COA MUTASE, LARGE SUBUNIT"/>
    <property type="match status" value="1"/>
</dbReference>
<keyword evidence="3" id="KW-1185">Reference proteome</keyword>
<sequence>MSNSNLFSDFSEVSTKEWKQKIQFDLKGKDYNDTLLWESNEGIHVKPFYNQDDLAQLQLPELNADTFSIGQVIYVNDEKKSNFNTLNGIKNGAETIKFIIPNDNINLEVLLKDIALDQINIHIETLFLSEDYVKKYTTFFQHKNISLLQDCIYQLVKDGNWFSSKEEDFRQFKAICKITKTFAVNGTLYKNAGANHIQELAYIIGHLTEYLNLINEDDSLKNQSYSIHINCAIGSNYFFEIAKLRALRWLSESLLEDFSIKAELLINATPTSRNKTLYDYNTNMLRTTTECMSAILGNANTIFNLPYDAIYHKSNAFGERIARNQLLILKHESYFNEVSNASDGSYYIENLTHQFAEKSLAIFKEIEASGGYITQLISGTIQRKIKENAQKEQLQFNEKKLVLLGSNKFANSEDLMKDQLELYPFVKQNPRKTLIEPIIARRISENYEQERLKQE</sequence>
<dbReference type="Gene3D" id="3.20.20.240">
    <property type="entry name" value="Methylmalonyl-CoA mutase"/>
    <property type="match status" value="1"/>
</dbReference>
<dbReference type="RefSeq" id="WP_106464148.1">
    <property type="nucleotide sequence ID" value="NZ_PXOQ01000015.1"/>
</dbReference>
<dbReference type="AlphaFoldDB" id="A0A2T1N587"/>
<dbReference type="EMBL" id="PXOQ01000015">
    <property type="protein sequence ID" value="PSG86409.1"/>
    <property type="molecule type" value="Genomic_DNA"/>
</dbReference>
<dbReference type="GO" id="GO:0016866">
    <property type="term" value="F:intramolecular transferase activity"/>
    <property type="evidence" value="ECO:0007669"/>
    <property type="project" value="InterPro"/>
</dbReference>
<protein>
    <submittedName>
        <fullName evidence="2">Methylmalonyl-CoA mutase</fullName>
    </submittedName>
</protein>
<feature type="domain" description="Methylmalonyl-CoA mutase alpha/beta chain catalytic" evidence="1">
    <location>
        <begin position="108"/>
        <end position="422"/>
    </location>
</feature>
<dbReference type="CDD" id="cd03677">
    <property type="entry name" value="MM_CoA_mutase_beta"/>
    <property type="match status" value="1"/>
</dbReference>
<name>A0A2T1N587_9FLAO</name>
<dbReference type="Pfam" id="PF01642">
    <property type="entry name" value="MM_CoA_mutase"/>
    <property type="match status" value="1"/>
</dbReference>
<dbReference type="InterPro" id="IPR006099">
    <property type="entry name" value="MeMalonylCoA_mutase_a/b_cat"/>
</dbReference>
<dbReference type="InterPro" id="IPR016176">
    <property type="entry name" value="Cbl-dep_enz_cat"/>
</dbReference>
<dbReference type="OrthoDB" id="9762378at2"/>
<proteinExistence type="predicted"/>
<gene>
    <name evidence="2" type="ORF">C7H52_12010</name>
</gene>
<evidence type="ECO:0000259" key="1">
    <source>
        <dbReference type="Pfam" id="PF01642"/>
    </source>
</evidence>
<evidence type="ECO:0000313" key="3">
    <source>
        <dbReference type="Proteomes" id="UP000238426"/>
    </source>
</evidence>
<dbReference type="GO" id="GO:0031419">
    <property type="term" value="F:cobalamin binding"/>
    <property type="evidence" value="ECO:0007669"/>
    <property type="project" value="InterPro"/>
</dbReference>
<dbReference type="Proteomes" id="UP000238426">
    <property type="component" value="Unassembled WGS sequence"/>
</dbReference>
<dbReference type="SUPFAM" id="SSF51703">
    <property type="entry name" value="Cobalamin (vitamin B12)-dependent enzymes"/>
    <property type="match status" value="1"/>
</dbReference>
<dbReference type="PANTHER" id="PTHR48101">
    <property type="entry name" value="METHYLMALONYL-COA MUTASE, MITOCHONDRIAL-RELATED"/>
    <property type="match status" value="1"/>
</dbReference>